<evidence type="ECO:0000313" key="1">
    <source>
        <dbReference type="EMBL" id="MBK1618630.1"/>
    </source>
</evidence>
<dbReference type="EMBL" id="NRRY01000012">
    <property type="protein sequence ID" value="MBK1618630.1"/>
    <property type="molecule type" value="Genomic_DNA"/>
</dbReference>
<reference evidence="1 2" key="1">
    <citation type="journal article" date="2020" name="Microorganisms">
        <title>Osmotic Adaptation and Compatible Solute Biosynthesis of Phototrophic Bacteria as Revealed from Genome Analyses.</title>
        <authorList>
            <person name="Imhoff J.F."/>
            <person name="Rahn T."/>
            <person name="Kunzel S."/>
            <person name="Keller A."/>
            <person name="Neulinger S.C."/>
        </authorList>
    </citation>
    <scope>NUCLEOTIDE SEQUENCE [LARGE SCALE GENOMIC DNA]</scope>
    <source>
        <strain evidence="1 2">DSM 25653</strain>
    </source>
</reference>
<dbReference type="NCBIfam" id="TIGR02935">
    <property type="entry name" value="NifX-associated nitrogen fixation protein"/>
    <property type="match status" value="1"/>
</dbReference>
<proteinExistence type="predicted"/>
<name>A0A9X1B3P4_9GAMM</name>
<keyword evidence="2" id="KW-1185">Reference proteome</keyword>
<gene>
    <name evidence="1" type="ORF">CKO42_09325</name>
</gene>
<sequence length="164" mass="18188">MTIETPEAPTAATAIDPNDPVLGTEFAIEMVRQVRAIDPYGTYDDLSATEVLEPYVLTKEKKREIPIIGDPDEIVVARIQAFYNAIAVLIEKECRLRAVPLLHLTHEGFGRVLITVGRLVVLDRSLRDVHRFGFPSLSKMKDEGDKLLSVALELIGEHSRVAGL</sequence>
<protein>
    <recommendedName>
        <fullName evidence="3">NifX-associated nitrogen fixation protein</fullName>
    </recommendedName>
</protein>
<accession>A0A9X1B3P4</accession>
<dbReference type="Pfam" id="PF03270">
    <property type="entry name" value="DUF269"/>
    <property type="match status" value="1"/>
</dbReference>
<dbReference type="AlphaFoldDB" id="A0A9X1B3P4"/>
<evidence type="ECO:0000313" key="2">
    <source>
        <dbReference type="Proteomes" id="UP001138768"/>
    </source>
</evidence>
<organism evidence="1 2">
    <name type="scientific">Lamprobacter modestohalophilus</name>
    <dbReference type="NCBI Taxonomy" id="1064514"/>
    <lineage>
        <taxon>Bacteria</taxon>
        <taxon>Pseudomonadati</taxon>
        <taxon>Pseudomonadota</taxon>
        <taxon>Gammaproteobacteria</taxon>
        <taxon>Chromatiales</taxon>
        <taxon>Chromatiaceae</taxon>
        <taxon>Lamprobacter</taxon>
    </lineage>
</organism>
<dbReference type="PIRSF" id="PIRSF005788">
    <property type="entry name" value="NifK"/>
    <property type="match status" value="1"/>
</dbReference>
<comment type="caution">
    <text evidence="1">The sequence shown here is derived from an EMBL/GenBank/DDBJ whole genome shotgun (WGS) entry which is preliminary data.</text>
</comment>
<dbReference type="Gene3D" id="1.10.3100.20">
    <property type="entry name" value="Protein of unknown function DUF269"/>
    <property type="match status" value="1"/>
</dbReference>
<dbReference type="InterPro" id="IPR004952">
    <property type="entry name" value="NifX-assoc_nitrogen_fix"/>
</dbReference>
<dbReference type="RefSeq" id="WP_200242615.1">
    <property type="nucleotide sequence ID" value="NZ_NRRY01000012.1"/>
</dbReference>
<dbReference type="Proteomes" id="UP001138768">
    <property type="component" value="Unassembled WGS sequence"/>
</dbReference>
<evidence type="ECO:0008006" key="3">
    <source>
        <dbReference type="Google" id="ProtNLM"/>
    </source>
</evidence>